<comment type="caution">
    <text evidence="4">The sequence shown here is derived from an EMBL/GenBank/DDBJ whole genome shotgun (WGS) entry which is preliminary data.</text>
</comment>
<dbReference type="AlphaFoldDB" id="A0A9P6N4I7"/>
<dbReference type="GO" id="GO:0008270">
    <property type="term" value="F:zinc ion binding"/>
    <property type="evidence" value="ECO:0007669"/>
    <property type="project" value="UniProtKB-KW"/>
</dbReference>
<evidence type="ECO:0000256" key="2">
    <source>
        <dbReference type="SAM" id="Coils"/>
    </source>
</evidence>
<keyword evidence="1" id="KW-0479">Metal-binding</keyword>
<evidence type="ECO:0000259" key="3">
    <source>
        <dbReference type="PROSITE" id="PS50966"/>
    </source>
</evidence>
<evidence type="ECO:0000256" key="1">
    <source>
        <dbReference type="PROSITE-ProRule" id="PRU00325"/>
    </source>
</evidence>
<keyword evidence="2" id="KW-0175">Coiled coil</keyword>
<evidence type="ECO:0000313" key="5">
    <source>
        <dbReference type="Proteomes" id="UP000703661"/>
    </source>
</evidence>
<evidence type="ECO:0000313" key="4">
    <source>
        <dbReference type="EMBL" id="KAG0023691.1"/>
    </source>
</evidence>
<keyword evidence="1" id="KW-0863">Zinc-finger</keyword>
<keyword evidence="1" id="KW-0862">Zinc</keyword>
<protein>
    <recommendedName>
        <fullName evidence="3">SWIM-type domain-containing protein</fullName>
    </recommendedName>
</protein>
<dbReference type="EMBL" id="JAAAID010000046">
    <property type="protein sequence ID" value="KAG0023691.1"/>
    <property type="molecule type" value="Genomic_DNA"/>
</dbReference>
<name>A0A9P6N4I7_9FUNG</name>
<dbReference type="PROSITE" id="PS50966">
    <property type="entry name" value="ZF_SWIM"/>
    <property type="match status" value="1"/>
</dbReference>
<feature type="domain" description="SWIM-type" evidence="3">
    <location>
        <begin position="58"/>
        <end position="95"/>
    </location>
</feature>
<proteinExistence type="predicted"/>
<gene>
    <name evidence="4" type="ORF">BGZ80_008462</name>
</gene>
<reference evidence="4" key="1">
    <citation type="journal article" date="2020" name="Fungal Divers.">
        <title>Resolving the Mortierellaceae phylogeny through synthesis of multi-gene phylogenetics and phylogenomics.</title>
        <authorList>
            <person name="Vandepol N."/>
            <person name="Liber J."/>
            <person name="Desiro A."/>
            <person name="Na H."/>
            <person name="Kennedy M."/>
            <person name="Barry K."/>
            <person name="Grigoriev I.V."/>
            <person name="Miller A.N."/>
            <person name="O'Donnell K."/>
            <person name="Stajich J.E."/>
            <person name="Bonito G."/>
        </authorList>
    </citation>
    <scope>NUCLEOTIDE SEQUENCE</scope>
    <source>
        <strain evidence="4">NRRL 2769</strain>
    </source>
</reference>
<sequence>MIPHKLSSYNIKEKAKTDAIDLDIAKTMVSPDTDEQKFKVQSFSVADNPINSRINSTYDVRTDEGFTVITACRCNYYAQHQEPCKHMYLAAKVYKGMEISYRGESYDIDPSQAQTVKNVPELSSSSILPPPLEQTLPPAILLLLHRQRAEKADQERIAREKEQEQELMDLEADLKTMISEIGIAAGSTKKRKCTLEYFRSTVAGVRKTLLEVKGLNAVQAGRRCQK</sequence>
<keyword evidence="5" id="KW-1185">Reference proteome</keyword>
<dbReference type="Proteomes" id="UP000703661">
    <property type="component" value="Unassembled WGS sequence"/>
</dbReference>
<dbReference type="InterPro" id="IPR007527">
    <property type="entry name" value="Znf_SWIM"/>
</dbReference>
<feature type="coiled-coil region" evidence="2">
    <location>
        <begin position="144"/>
        <end position="180"/>
    </location>
</feature>
<organism evidence="4 5">
    <name type="scientific">Entomortierella chlamydospora</name>
    <dbReference type="NCBI Taxonomy" id="101097"/>
    <lineage>
        <taxon>Eukaryota</taxon>
        <taxon>Fungi</taxon>
        <taxon>Fungi incertae sedis</taxon>
        <taxon>Mucoromycota</taxon>
        <taxon>Mortierellomycotina</taxon>
        <taxon>Mortierellomycetes</taxon>
        <taxon>Mortierellales</taxon>
        <taxon>Mortierellaceae</taxon>
        <taxon>Entomortierella</taxon>
    </lineage>
</organism>
<accession>A0A9P6N4I7</accession>